<dbReference type="Pfam" id="PF01790">
    <property type="entry name" value="LGT"/>
    <property type="match status" value="1"/>
</dbReference>
<keyword evidence="1" id="KW-0676">Redox-active center</keyword>
<evidence type="ECO:0000259" key="3">
    <source>
        <dbReference type="PROSITE" id="PS51352"/>
    </source>
</evidence>
<dbReference type="EMBL" id="SSWX01000008">
    <property type="protein sequence ID" value="THJ33961.1"/>
    <property type="molecule type" value="Genomic_DNA"/>
</dbReference>
<dbReference type="InterPro" id="IPR050553">
    <property type="entry name" value="Thioredoxin_ResA/DsbE_sf"/>
</dbReference>
<dbReference type="Gene3D" id="3.40.30.10">
    <property type="entry name" value="Glutaredoxin"/>
    <property type="match status" value="1"/>
</dbReference>
<dbReference type="CDD" id="cd02966">
    <property type="entry name" value="TlpA_like_family"/>
    <property type="match status" value="1"/>
</dbReference>
<comment type="caution">
    <text evidence="4">The sequence shown here is derived from an EMBL/GenBank/DDBJ whole genome shotgun (WGS) entry which is preliminary data.</text>
</comment>
<dbReference type="AlphaFoldDB" id="A0A4S5BSE9"/>
<keyword evidence="2" id="KW-1133">Transmembrane helix</keyword>
<dbReference type="PROSITE" id="PS00194">
    <property type="entry name" value="THIOREDOXIN_1"/>
    <property type="match status" value="1"/>
</dbReference>
<name>A0A4S5BSE9_9BURK</name>
<dbReference type="PROSITE" id="PS51352">
    <property type="entry name" value="THIOREDOXIN_2"/>
    <property type="match status" value="1"/>
</dbReference>
<evidence type="ECO:0000256" key="2">
    <source>
        <dbReference type="SAM" id="Phobius"/>
    </source>
</evidence>
<feature type="transmembrane region" description="Helical" evidence="2">
    <location>
        <begin position="109"/>
        <end position="127"/>
    </location>
</feature>
<sequence>MISAGPFPIQLLVVVACALLAWLTAYLTARRLPNGGGKATGALMFDVLLWGLVAARIGYIIAWWPEYAAAPWSMIAIGDQGFLWWVGALAALLYVLWRTRLQRRLRLPLLVGLCAGLVCWWAASASLEHMRRAMPPLPALQLAKLDGQPVALDSYLGQPVVLNLWATWCPPCRREMPVFEQAQAEYPGIAFVLVNQGESAQQAHAFLTAQGLQLSDVLLDPRSQTMQAIGSQGLPTTLFFDATGRLVDSHMGELSMASLKSTLTRRFAPHQLANPHKE</sequence>
<evidence type="ECO:0000313" key="5">
    <source>
        <dbReference type="Proteomes" id="UP000306236"/>
    </source>
</evidence>
<reference evidence="4 5" key="1">
    <citation type="submission" date="2019-04" db="EMBL/GenBank/DDBJ databases">
        <title>Lampropedia sp YIM MLB12 draf genome.</title>
        <authorList>
            <person name="Wang Y.-X."/>
        </authorList>
    </citation>
    <scope>NUCLEOTIDE SEQUENCE [LARGE SCALE GENOMIC DNA]</scope>
    <source>
        <strain evidence="4 5">YIM MLB12</strain>
    </source>
</reference>
<keyword evidence="2" id="KW-0472">Membrane</keyword>
<dbReference type="InterPro" id="IPR017937">
    <property type="entry name" value="Thioredoxin_CS"/>
</dbReference>
<dbReference type="InterPro" id="IPR000866">
    <property type="entry name" value="AhpC/TSA"/>
</dbReference>
<keyword evidence="5" id="KW-1185">Reference proteome</keyword>
<gene>
    <name evidence="4" type="ORF">E8K88_07635</name>
</gene>
<feature type="transmembrane region" description="Helical" evidence="2">
    <location>
        <begin position="41"/>
        <end position="62"/>
    </location>
</feature>
<dbReference type="RefSeq" id="WP_136406070.1">
    <property type="nucleotide sequence ID" value="NZ_SSWX01000008.1"/>
</dbReference>
<dbReference type="GO" id="GO:0005886">
    <property type="term" value="C:plasma membrane"/>
    <property type="evidence" value="ECO:0007669"/>
    <property type="project" value="InterPro"/>
</dbReference>
<dbReference type="InterPro" id="IPR013766">
    <property type="entry name" value="Thioredoxin_domain"/>
</dbReference>
<feature type="transmembrane region" description="Helical" evidence="2">
    <location>
        <begin position="82"/>
        <end position="97"/>
    </location>
</feature>
<dbReference type="GO" id="GO:0008961">
    <property type="term" value="F:phosphatidylglycerol-prolipoprotein diacylglyceryl transferase activity"/>
    <property type="evidence" value="ECO:0007669"/>
    <property type="project" value="InterPro"/>
</dbReference>
<proteinExistence type="predicted"/>
<protein>
    <submittedName>
        <fullName evidence="4">TlpA family protein disulfide reductase</fullName>
    </submittedName>
</protein>
<keyword evidence="2" id="KW-0812">Transmembrane</keyword>
<dbReference type="Proteomes" id="UP000306236">
    <property type="component" value="Unassembled WGS sequence"/>
</dbReference>
<dbReference type="GO" id="GO:0016209">
    <property type="term" value="F:antioxidant activity"/>
    <property type="evidence" value="ECO:0007669"/>
    <property type="project" value="InterPro"/>
</dbReference>
<dbReference type="SUPFAM" id="SSF52833">
    <property type="entry name" value="Thioredoxin-like"/>
    <property type="match status" value="1"/>
</dbReference>
<dbReference type="GO" id="GO:0042158">
    <property type="term" value="P:lipoprotein biosynthetic process"/>
    <property type="evidence" value="ECO:0007669"/>
    <property type="project" value="InterPro"/>
</dbReference>
<organism evidence="4 5">
    <name type="scientific">Lampropedia aestuarii</name>
    <dbReference type="NCBI Taxonomy" id="2562762"/>
    <lineage>
        <taxon>Bacteria</taxon>
        <taxon>Pseudomonadati</taxon>
        <taxon>Pseudomonadota</taxon>
        <taxon>Betaproteobacteria</taxon>
        <taxon>Burkholderiales</taxon>
        <taxon>Comamonadaceae</taxon>
        <taxon>Lampropedia</taxon>
    </lineage>
</organism>
<evidence type="ECO:0000256" key="1">
    <source>
        <dbReference type="ARBA" id="ARBA00023284"/>
    </source>
</evidence>
<dbReference type="InterPro" id="IPR036249">
    <property type="entry name" value="Thioredoxin-like_sf"/>
</dbReference>
<accession>A0A4S5BSE9</accession>
<feature type="transmembrane region" description="Helical" evidence="2">
    <location>
        <begin position="6"/>
        <end position="29"/>
    </location>
</feature>
<dbReference type="InterPro" id="IPR001640">
    <property type="entry name" value="Lgt"/>
</dbReference>
<dbReference type="Pfam" id="PF00578">
    <property type="entry name" value="AhpC-TSA"/>
    <property type="match status" value="1"/>
</dbReference>
<feature type="domain" description="Thioredoxin" evidence="3">
    <location>
        <begin position="131"/>
        <end position="268"/>
    </location>
</feature>
<dbReference type="GO" id="GO:0015036">
    <property type="term" value="F:disulfide oxidoreductase activity"/>
    <property type="evidence" value="ECO:0007669"/>
    <property type="project" value="UniProtKB-ARBA"/>
</dbReference>
<dbReference type="PANTHER" id="PTHR42852">
    <property type="entry name" value="THIOL:DISULFIDE INTERCHANGE PROTEIN DSBE"/>
    <property type="match status" value="1"/>
</dbReference>
<evidence type="ECO:0000313" key="4">
    <source>
        <dbReference type="EMBL" id="THJ33961.1"/>
    </source>
</evidence>
<dbReference type="PANTHER" id="PTHR42852:SF18">
    <property type="entry name" value="CHROMOSOME UNDETERMINED SCAFFOLD_47, WHOLE GENOME SHOTGUN SEQUENCE"/>
    <property type="match status" value="1"/>
</dbReference>
<dbReference type="OrthoDB" id="9811352at2"/>